<dbReference type="RefSeq" id="WP_181568606.1">
    <property type="nucleotide sequence ID" value="NZ_CP059322.2"/>
</dbReference>
<evidence type="ECO:0000313" key="2">
    <source>
        <dbReference type="EMBL" id="QLQ36086.1"/>
    </source>
</evidence>
<dbReference type="KEGG" id="mfeu:H1D33_22505"/>
<accession>A0A7L6B2I5</accession>
<keyword evidence="1" id="KW-0732">Signal</keyword>
<name>A0A7L6B2I5_9ACTN</name>
<dbReference type="InterPro" id="IPR011659">
    <property type="entry name" value="WD40"/>
</dbReference>
<dbReference type="Gene3D" id="2.120.10.30">
    <property type="entry name" value="TolB, C-terminal domain"/>
    <property type="match status" value="2"/>
</dbReference>
<dbReference type="InterPro" id="IPR006311">
    <property type="entry name" value="TAT_signal"/>
</dbReference>
<feature type="chain" id="PRO_5038356900" evidence="1">
    <location>
        <begin position="32"/>
        <end position="308"/>
    </location>
</feature>
<sequence>MTTMSRRTLLRAAALTGAAAATGLVTAPAAAAEAVNGSWIVTGPGVLQIDPGRTTPRVLLSSGGDVAASPDGRYLAVRGQTPGPAFDVTLEVYDRVTGLSRTLITDRFGVYYEWPTWSPDGTEVALVIGESRLVAVNVATGARRVLVEGHRMVRPNWSRDGSMIVMEWISRSEGHQLRTLELATGKVRRIHQPDPGEHFGWPVFTPETGRVVFSTNRWTRDVDILGGALGSVRVDGTGLKRLTAEPRVYLSPVFSPDGRYCAALSVPPTNPEPDGGNILVATRGFDAEWWIPGDEYDDSSRLDWARAI</sequence>
<dbReference type="PROSITE" id="PS51318">
    <property type="entry name" value="TAT"/>
    <property type="match status" value="1"/>
</dbReference>
<feature type="signal peptide" evidence="1">
    <location>
        <begin position="1"/>
        <end position="31"/>
    </location>
</feature>
<keyword evidence="3" id="KW-1185">Reference proteome</keyword>
<dbReference type="AlphaFoldDB" id="A0A7L6B2I5"/>
<reference evidence="2 3" key="2">
    <citation type="journal article" date="2021" name="Mar. Drugs">
        <title>A New Micromonospora Strain with Antibiotic Activity Isolated from the Microbiome of a Mid-Atlantic Deep-Sea Sponge.</title>
        <authorList>
            <person name="Back C.R."/>
            <person name="Stennett H.L."/>
            <person name="Williams S.E."/>
            <person name="Wang L."/>
            <person name="Ojeda Gomez J."/>
            <person name="Abdulle O.M."/>
            <person name="Duffy T."/>
            <person name="Neal C."/>
            <person name="Mantell J."/>
            <person name="Jepson M.A."/>
            <person name="Hendry K.R."/>
            <person name="Powell D."/>
            <person name="Stach J.E.M."/>
            <person name="Essex-Lopresti A.E."/>
            <person name="Willis C.L."/>
            <person name="Curnow P."/>
            <person name="Race P.R."/>
        </authorList>
    </citation>
    <scope>NUCLEOTIDE SEQUENCE [LARGE SCALE GENOMIC DNA]</scope>
    <source>
        <strain evidence="2 3">28ISP2-46</strain>
    </source>
</reference>
<proteinExistence type="predicted"/>
<reference evidence="3" key="1">
    <citation type="submission" date="2020-07" db="EMBL/GenBank/DDBJ databases">
        <title>A new Micromonospora strain with potent antibiotic activity isolated from the microbiome of a mid-Atlantic deep-sea sponge.</title>
        <authorList>
            <person name="Back C.R."/>
            <person name="Stennett H.L."/>
            <person name="Williams S.E."/>
            <person name="Wang L."/>
            <person name="Ojeda Gomez J."/>
            <person name="Abdulle O.M."/>
            <person name="Duffy T."/>
            <person name="Hendry K.R."/>
            <person name="Powell D."/>
            <person name="Stach J.E."/>
            <person name="Essex-Lopresti A.E."/>
            <person name="Willis C.L."/>
            <person name="Curnow P."/>
            <person name="Race P.R."/>
        </authorList>
    </citation>
    <scope>NUCLEOTIDE SEQUENCE [LARGE SCALE GENOMIC DNA]</scope>
    <source>
        <strain evidence="3">28ISP2-46</strain>
    </source>
</reference>
<evidence type="ECO:0000256" key="1">
    <source>
        <dbReference type="SAM" id="SignalP"/>
    </source>
</evidence>
<dbReference type="EMBL" id="CP059322">
    <property type="protein sequence ID" value="QLQ36086.1"/>
    <property type="molecule type" value="Genomic_DNA"/>
</dbReference>
<dbReference type="Proteomes" id="UP000510844">
    <property type="component" value="Chromosome"/>
</dbReference>
<dbReference type="SUPFAM" id="SSF82171">
    <property type="entry name" value="DPP6 N-terminal domain-like"/>
    <property type="match status" value="1"/>
</dbReference>
<dbReference type="InterPro" id="IPR011042">
    <property type="entry name" value="6-blade_b-propeller_TolB-like"/>
</dbReference>
<organism evidence="2 3">
    <name type="scientific">Micromonospora robiginosa</name>
    <dbReference type="NCBI Taxonomy" id="2749844"/>
    <lineage>
        <taxon>Bacteria</taxon>
        <taxon>Bacillati</taxon>
        <taxon>Actinomycetota</taxon>
        <taxon>Actinomycetes</taxon>
        <taxon>Micromonosporales</taxon>
        <taxon>Micromonosporaceae</taxon>
        <taxon>Micromonospora</taxon>
    </lineage>
</organism>
<dbReference type="Pfam" id="PF07676">
    <property type="entry name" value="PD40"/>
    <property type="match status" value="1"/>
</dbReference>
<evidence type="ECO:0000313" key="3">
    <source>
        <dbReference type="Proteomes" id="UP000510844"/>
    </source>
</evidence>
<gene>
    <name evidence="2" type="ORF">H1D33_22505</name>
</gene>
<protein>
    <submittedName>
        <fullName evidence="2">PD40 domain-containing protein</fullName>
    </submittedName>
</protein>